<dbReference type="SUPFAM" id="SSF47616">
    <property type="entry name" value="GST C-terminal domain-like"/>
    <property type="match status" value="1"/>
</dbReference>
<dbReference type="Gene3D" id="1.20.1050.10">
    <property type="match status" value="1"/>
</dbReference>
<keyword evidence="2" id="KW-0808">Transferase</keyword>
<dbReference type="CDD" id="cd00570">
    <property type="entry name" value="GST_N_family"/>
    <property type="match status" value="1"/>
</dbReference>
<evidence type="ECO:0000313" key="4">
    <source>
        <dbReference type="Proteomes" id="UP000324585"/>
    </source>
</evidence>
<dbReference type="InterPro" id="IPR050983">
    <property type="entry name" value="GST_Omega/HSP26"/>
</dbReference>
<sequence>MADWDTLAGKVPGKPGIDALQTGPDLVVNRSFDGQLRLFDGAQEKDVRVTLYRDPAAWCAYCQRVQMQLEIKRIPYRIRMINMRCYGAKPEYYLRMVPSGLFPAITVSEAGSERNERLITESLDIMFFLEANFPTYASLLPQDTKGKQAMQALLRLERDVFSCWCGHMFYPGGNEKQFVAALQAWSDALDNIAPGKQYMMGDDVSLVDIVAAPFFERYTATAAYWKDMLIRQRFPSIDAWLCALERNVQSFRALQGDIYSHAKAIPPQYGSGYFSKARGSQDALHSVIDGSGANAWLLPLPPLRDEPDWWQSSAFRPSEDLNDPKQAELELQRNKLQAAARLVQNHEKLVKFCVRGIGERPRTVRAPLSDPDADVSRVPSMLKEYVDAALFDLAAWLVAQDDTPGPSVRDSLLQADRDTKQDICASLMYFRDRVGVPRDLPYPAARVLRAGLHFVCQEIAGREEWARLKSQVTSSV</sequence>
<dbReference type="OrthoDB" id="3918at2759"/>
<dbReference type="Pfam" id="PF13410">
    <property type="entry name" value="GST_C_2"/>
    <property type="match status" value="1"/>
</dbReference>
<reference evidence="4" key="1">
    <citation type="journal article" date="2019" name="Nat. Commun.">
        <title>Expansion of phycobilisome linker gene families in mesophilic red algae.</title>
        <authorList>
            <person name="Lee J."/>
            <person name="Kim D."/>
            <person name="Bhattacharya D."/>
            <person name="Yoon H.S."/>
        </authorList>
    </citation>
    <scope>NUCLEOTIDE SEQUENCE [LARGE SCALE GENOMIC DNA]</scope>
    <source>
        <strain evidence="4">CCMP 1328</strain>
    </source>
</reference>
<dbReference type="InterPro" id="IPR036282">
    <property type="entry name" value="Glutathione-S-Trfase_C_sf"/>
</dbReference>
<keyword evidence="4" id="KW-1185">Reference proteome</keyword>
<dbReference type="SUPFAM" id="SSF52833">
    <property type="entry name" value="Thioredoxin-like"/>
    <property type="match status" value="1"/>
</dbReference>
<proteinExistence type="predicted"/>
<dbReference type="PANTHER" id="PTHR43968">
    <property type="match status" value="1"/>
</dbReference>
<protein>
    <submittedName>
        <fullName evidence="2">Glutathione S-transferase DHAR3, chloroplastic</fullName>
    </submittedName>
</protein>
<accession>A0A5J4YGF4</accession>
<reference evidence="2" key="2">
    <citation type="submission" date="2019-09" db="EMBL/GenBank/DDBJ databases">
        <title>Expansion of phycobilisome linker gene families in mesophilic red algae.</title>
        <authorList>
            <person name="Lee J."/>
        </authorList>
    </citation>
    <scope>NUCLEOTIDE SEQUENCE [LARGE SCALE GENOMIC DNA]</scope>
    <source>
        <strain evidence="2">CCMP 1328</strain>
        <tissue evidence="2">Unicellular</tissue>
    </source>
</reference>
<evidence type="ECO:0000313" key="2">
    <source>
        <dbReference type="EMBL" id="KAA8490501.1"/>
    </source>
</evidence>
<dbReference type="InterPro" id="IPR004045">
    <property type="entry name" value="Glutathione_S-Trfase_N"/>
</dbReference>
<dbReference type="EMBL" id="VRMN01000008">
    <property type="protein sequence ID" value="KAA8492879.1"/>
    <property type="molecule type" value="Genomic_DNA"/>
</dbReference>
<dbReference type="GO" id="GO:0005737">
    <property type="term" value="C:cytoplasm"/>
    <property type="evidence" value="ECO:0007669"/>
    <property type="project" value="TreeGrafter"/>
</dbReference>
<dbReference type="Proteomes" id="UP000324585">
    <property type="component" value="Unassembled WGS sequence"/>
</dbReference>
<dbReference type="PANTHER" id="PTHR43968:SF14">
    <property type="entry name" value="GLUTATHIONE S-TRANSFERASE"/>
    <property type="match status" value="1"/>
</dbReference>
<feature type="domain" description="GST N-terminal" evidence="1">
    <location>
        <begin position="47"/>
        <end position="137"/>
    </location>
</feature>
<comment type="caution">
    <text evidence="2">The sequence shown here is derived from an EMBL/GenBank/DDBJ whole genome shotgun (WGS) entry which is preliminary data.</text>
</comment>
<dbReference type="Gene3D" id="3.40.30.10">
    <property type="entry name" value="Glutaredoxin"/>
    <property type="match status" value="1"/>
</dbReference>
<evidence type="ECO:0000259" key="1">
    <source>
        <dbReference type="PROSITE" id="PS50404"/>
    </source>
</evidence>
<name>A0A5J4YGF4_PORPP</name>
<dbReference type="PROSITE" id="PS50404">
    <property type="entry name" value="GST_NTER"/>
    <property type="match status" value="1"/>
</dbReference>
<dbReference type="OMA" id="YRISHIN"/>
<organism evidence="2 4">
    <name type="scientific">Porphyridium purpureum</name>
    <name type="common">Red alga</name>
    <name type="synonym">Porphyridium cruentum</name>
    <dbReference type="NCBI Taxonomy" id="35688"/>
    <lineage>
        <taxon>Eukaryota</taxon>
        <taxon>Rhodophyta</taxon>
        <taxon>Bangiophyceae</taxon>
        <taxon>Porphyridiales</taxon>
        <taxon>Porphyridiaceae</taxon>
        <taxon>Porphyridium</taxon>
    </lineage>
</organism>
<dbReference type="CDD" id="cd00299">
    <property type="entry name" value="GST_C_family"/>
    <property type="match status" value="1"/>
</dbReference>
<gene>
    <name evidence="2" type="ORF">FVE85_5026</name>
    <name evidence="3" type="ORF">FVE85_9151</name>
</gene>
<dbReference type="EMBL" id="VRMN01000024">
    <property type="protein sequence ID" value="KAA8490501.1"/>
    <property type="molecule type" value="Genomic_DNA"/>
</dbReference>
<dbReference type="InterPro" id="IPR036249">
    <property type="entry name" value="Thioredoxin-like_sf"/>
</dbReference>
<evidence type="ECO:0000313" key="3">
    <source>
        <dbReference type="EMBL" id="KAA8492879.1"/>
    </source>
</evidence>
<dbReference type="Pfam" id="PF13409">
    <property type="entry name" value="GST_N_2"/>
    <property type="match status" value="1"/>
</dbReference>
<dbReference type="GO" id="GO:0016740">
    <property type="term" value="F:transferase activity"/>
    <property type="evidence" value="ECO:0007669"/>
    <property type="project" value="UniProtKB-KW"/>
</dbReference>
<dbReference type="AlphaFoldDB" id="A0A5J4YGF4"/>